<dbReference type="EMBL" id="VJZN01000002">
    <property type="protein sequence ID" value="TRX09893.1"/>
    <property type="molecule type" value="Genomic_DNA"/>
</dbReference>
<dbReference type="Proteomes" id="UP000318528">
    <property type="component" value="Unassembled WGS sequence"/>
</dbReference>
<dbReference type="RefSeq" id="WP_143386641.1">
    <property type="nucleotide sequence ID" value="NZ_VJZM01000006.1"/>
</dbReference>
<evidence type="ECO:0000313" key="2">
    <source>
        <dbReference type="Proteomes" id="UP000318528"/>
    </source>
</evidence>
<name>A0ABY3CPW6_9FLAO</name>
<protein>
    <recommendedName>
        <fullName evidence="3">Transposase</fullName>
    </recommendedName>
</protein>
<reference evidence="1 2" key="1">
    <citation type="submission" date="2019-07" db="EMBL/GenBank/DDBJ databases">
        <title>Novel species of Flavobacterium.</title>
        <authorList>
            <person name="Liu Q."/>
            <person name="Xin Y.-H."/>
        </authorList>
    </citation>
    <scope>NUCLEOTIDE SEQUENCE [LARGE SCALE GENOMIC DNA]</scope>
    <source>
        <strain evidence="1 2">GSP39</strain>
    </source>
</reference>
<proteinExistence type="predicted"/>
<evidence type="ECO:0008006" key="3">
    <source>
        <dbReference type="Google" id="ProtNLM"/>
    </source>
</evidence>
<comment type="caution">
    <text evidence="1">The sequence shown here is derived from an EMBL/GenBank/DDBJ whole genome shotgun (WGS) entry which is preliminary data.</text>
</comment>
<gene>
    <name evidence="1" type="ORF">FNW12_01905</name>
</gene>
<sequence length="59" mass="6526">MNIDSQNRGGGFIAKSILNSYGVLAEHKKIINDFNINQIIENSNGVLKETLIALKLKLI</sequence>
<keyword evidence="2" id="KW-1185">Reference proteome</keyword>
<evidence type="ECO:0000313" key="1">
    <source>
        <dbReference type="EMBL" id="TRX09893.1"/>
    </source>
</evidence>
<accession>A0ABY3CPW6</accession>
<organism evidence="1 2">
    <name type="scientific">Flavobacterium gawalongense</name>
    <dbReference type="NCBI Taxonomy" id="2594432"/>
    <lineage>
        <taxon>Bacteria</taxon>
        <taxon>Pseudomonadati</taxon>
        <taxon>Bacteroidota</taxon>
        <taxon>Flavobacteriia</taxon>
        <taxon>Flavobacteriales</taxon>
        <taxon>Flavobacteriaceae</taxon>
        <taxon>Flavobacterium</taxon>
    </lineage>
</organism>